<dbReference type="Proteomes" id="UP000218334">
    <property type="component" value="Unassembled WGS sequence"/>
</dbReference>
<evidence type="ECO:0000313" key="2">
    <source>
        <dbReference type="Proteomes" id="UP000218334"/>
    </source>
</evidence>
<keyword evidence="2" id="KW-1185">Reference proteome</keyword>
<gene>
    <name evidence="1" type="ORF">ARMSODRAFT_94433</name>
</gene>
<reference evidence="2" key="1">
    <citation type="journal article" date="2017" name="Nat. Ecol. Evol.">
        <title>Genome expansion and lineage-specific genetic innovations in the forest pathogenic fungi Armillaria.</title>
        <authorList>
            <person name="Sipos G."/>
            <person name="Prasanna A.N."/>
            <person name="Walter M.C."/>
            <person name="O'Connor E."/>
            <person name="Balint B."/>
            <person name="Krizsan K."/>
            <person name="Kiss B."/>
            <person name="Hess J."/>
            <person name="Varga T."/>
            <person name="Slot J."/>
            <person name="Riley R."/>
            <person name="Boka B."/>
            <person name="Rigling D."/>
            <person name="Barry K."/>
            <person name="Lee J."/>
            <person name="Mihaltcheva S."/>
            <person name="LaButti K."/>
            <person name="Lipzen A."/>
            <person name="Waldron R."/>
            <person name="Moloney N.M."/>
            <person name="Sperisen C."/>
            <person name="Kredics L."/>
            <person name="Vagvoelgyi C."/>
            <person name="Patrignani A."/>
            <person name="Fitzpatrick D."/>
            <person name="Nagy I."/>
            <person name="Doyle S."/>
            <person name="Anderson J.B."/>
            <person name="Grigoriev I.V."/>
            <person name="Gueldener U."/>
            <person name="Muensterkoetter M."/>
            <person name="Nagy L.G."/>
        </authorList>
    </citation>
    <scope>NUCLEOTIDE SEQUENCE [LARGE SCALE GENOMIC DNA]</scope>
    <source>
        <strain evidence="2">28-4</strain>
    </source>
</reference>
<protein>
    <submittedName>
        <fullName evidence="1">Uncharacterized protein</fullName>
    </submittedName>
</protein>
<organism evidence="1 2">
    <name type="scientific">Armillaria solidipes</name>
    <dbReference type="NCBI Taxonomy" id="1076256"/>
    <lineage>
        <taxon>Eukaryota</taxon>
        <taxon>Fungi</taxon>
        <taxon>Dikarya</taxon>
        <taxon>Basidiomycota</taxon>
        <taxon>Agaricomycotina</taxon>
        <taxon>Agaricomycetes</taxon>
        <taxon>Agaricomycetidae</taxon>
        <taxon>Agaricales</taxon>
        <taxon>Marasmiineae</taxon>
        <taxon>Physalacriaceae</taxon>
        <taxon>Armillaria</taxon>
    </lineage>
</organism>
<sequence>MNLTATFKCSHKIFSLPPQRCGLLTVASNVDSKAFSKTSFPLWPDRENSDVALRSWICEDLYRAQVGVAPTKSRYSNLVAYVGTLKGWSRICFA</sequence>
<dbReference type="EMBL" id="KZ293425">
    <property type="protein sequence ID" value="PBK70848.1"/>
    <property type="molecule type" value="Genomic_DNA"/>
</dbReference>
<accession>A0A2H3BXS3</accession>
<proteinExistence type="predicted"/>
<evidence type="ECO:0000313" key="1">
    <source>
        <dbReference type="EMBL" id="PBK70848.1"/>
    </source>
</evidence>
<name>A0A2H3BXS3_9AGAR</name>
<dbReference type="AlphaFoldDB" id="A0A2H3BXS3"/>